<evidence type="ECO:0000313" key="4">
    <source>
        <dbReference type="EMBL" id="MBG8552376.1"/>
    </source>
</evidence>
<dbReference type="InterPro" id="IPR010998">
    <property type="entry name" value="Integrase_recombinase_N"/>
</dbReference>
<dbReference type="RefSeq" id="WP_196953415.1">
    <property type="nucleotide sequence ID" value="NZ_JADWYK010000001.1"/>
</dbReference>
<dbReference type="Pfam" id="PF17293">
    <property type="entry name" value="Arm-DNA-bind_5"/>
    <property type="match status" value="1"/>
</dbReference>
<keyword evidence="1" id="KW-0238">DNA-binding</keyword>
<evidence type="ECO:0000256" key="1">
    <source>
        <dbReference type="ARBA" id="ARBA00023125"/>
    </source>
</evidence>
<reference evidence="4 5" key="1">
    <citation type="submission" date="2020-11" db="EMBL/GenBank/DDBJ databases">
        <title>Hymenobacter sp.</title>
        <authorList>
            <person name="Kim M.K."/>
        </authorList>
    </citation>
    <scope>NUCLEOTIDE SEQUENCE [LARGE SCALE GENOMIC DNA]</scope>
    <source>
        <strain evidence="4 5">BT594</strain>
    </source>
</reference>
<dbReference type="EMBL" id="JADWYK010000001">
    <property type="protein sequence ID" value="MBG8552376.1"/>
    <property type="molecule type" value="Genomic_DNA"/>
</dbReference>
<gene>
    <name evidence="4" type="ORF">I5L79_02400</name>
</gene>
<proteinExistence type="predicted"/>
<protein>
    <submittedName>
        <fullName evidence="4">Phage integrase SAM-like domain-containing protein</fullName>
    </submittedName>
</protein>
<evidence type="ECO:0000259" key="3">
    <source>
        <dbReference type="Pfam" id="PF17293"/>
    </source>
</evidence>
<dbReference type="Proteomes" id="UP000601099">
    <property type="component" value="Unassembled WGS sequence"/>
</dbReference>
<evidence type="ECO:0000313" key="5">
    <source>
        <dbReference type="Proteomes" id="UP000601099"/>
    </source>
</evidence>
<dbReference type="InterPro" id="IPR025269">
    <property type="entry name" value="SAM-like_dom"/>
</dbReference>
<feature type="domain" description="Arm DNA-binding" evidence="3">
    <location>
        <begin position="24"/>
        <end position="108"/>
    </location>
</feature>
<name>A0ABS0KWZ1_9BACT</name>
<dbReference type="Pfam" id="PF13102">
    <property type="entry name" value="Phage_int_SAM_5"/>
    <property type="match status" value="1"/>
</dbReference>
<comment type="caution">
    <text evidence="4">The sequence shown here is derived from an EMBL/GenBank/DDBJ whole genome shotgun (WGS) entry which is preliminary data.</text>
</comment>
<evidence type="ECO:0000259" key="2">
    <source>
        <dbReference type="Pfam" id="PF13102"/>
    </source>
</evidence>
<dbReference type="SUPFAM" id="SSF56349">
    <property type="entry name" value="DNA breaking-rejoining enzymes"/>
    <property type="match status" value="1"/>
</dbReference>
<dbReference type="InterPro" id="IPR035386">
    <property type="entry name" value="Arm-DNA-bind_5"/>
</dbReference>
<sequence>MLLSYEYRMDLYLWRRANRENPVSGLAPISLRIEIDGFDRAEFATGVKATQSAWCKENKRLQVEPGLSKEEQQLLDRYNKRLASLLVQADKAYDVLRTQGENPSPADIRDLLRGRPINARRLLHAFELLEQMKQSKGMQVNTFGVIHSVRTLLDTYLGAKHAKALLLSAVTVEWVRRLERWMIAEKYKVSTIRAYIGCLQQALDEAAHEGWTTTSAIRDYNFLCATYEAEKRHLSLAEIERLRAGWAGLIPRLHPAAIMFLVSCYTGLSYVDYCRVAQEPDKFFVLAPDPVTGRMARGIRLVRQKTQRKTVETWTPLLVPAAAFLDSLTVPLPTLMPNTLNGNLKEIAQRLDLSLKDLKYKDGRSSFAQWARESLGKETAAELARHTEKVADKHYSEATSQELLRRMHVLGAEISYN</sequence>
<accession>A0ABS0KWZ1</accession>
<dbReference type="Gene3D" id="1.10.150.130">
    <property type="match status" value="1"/>
</dbReference>
<keyword evidence="5" id="KW-1185">Reference proteome</keyword>
<dbReference type="InterPro" id="IPR011010">
    <property type="entry name" value="DNA_brk_join_enz"/>
</dbReference>
<organism evidence="4 5">
    <name type="scientific">Hymenobacter guriensis</name>
    <dbReference type="NCBI Taxonomy" id="2793065"/>
    <lineage>
        <taxon>Bacteria</taxon>
        <taxon>Pseudomonadati</taxon>
        <taxon>Bacteroidota</taxon>
        <taxon>Cytophagia</taxon>
        <taxon>Cytophagales</taxon>
        <taxon>Hymenobacteraceae</taxon>
        <taxon>Hymenobacter</taxon>
    </lineage>
</organism>
<feature type="domain" description="Phage integrase SAM-like" evidence="2">
    <location>
        <begin position="127"/>
        <end position="216"/>
    </location>
</feature>